<evidence type="ECO:0000256" key="13">
    <source>
        <dbReference type="ARBA" id="ARBA00024295"/>
    </source>
</evidence>
<keyword evidence="5 15" id="KW-0004">4Fe-4S</keyword>
<dbReference type="PROSITE" id="PS51918">
    <property type="entry name" value="RADICAL_SAM"/>
    <property type="match status" value="1"/>
</dbReference>
<evidence type="ECO:0000256" key="2">
    <source>
        <dbReference type="ARBA" id="ARBA00004785"/>
    </source>
</evidence>
<evidence type="ECO:0000256" key="12">
    <source>
        <dbReference type="ARBA" id="ARBA00023244"/>
    </source>
</evidence>
<evidence type="ECO:0000256" key="9">
    <source>
        <dbReference type="ARBA" id="ARBA00023002"/>
    </source>
</evidence>
<dbReference type="InterPro" id="IPR034505">
    <property type="entry name" value="Coproporphyrinogen-III_oxidase"/>
</dbReference>
<dbReference type="Proteomes" id="UP000036908">
    <property type="component" value="Unassembled WGS sequence"/>
</dbReference>
<comment type="cofactor">
    <cofactor evidence="15 17">
        <name>[4Fe-4S] cluster</name>
        <dbReference type="ChEBI" id="CHEBI:49883"/>
    </cofactor>
    <text evidence="15 17">Binds 1 [4Fe-4S] cluster. The cluster is coordinated with 3 cysteines and an exchangeable S-adenosyl-L-methionine.</text>
</comment>
<organism evidence="19 20">
    <name type="scientific">Roseivirga seohaensis subsp. aquiponti</name>
    <dbReference type="NCBI Taxonomy" id="1566026"/>
    <lineage>
        <taxon>Bacteria</taxon>
        <taxon>Pseudomonadati</taxon>
        <taxon>Bacteroidota</taxon>
        <taxon>Cytophagia</taxon>
        <taxon>Cytophagales</taxon>
        <taxon>Roseivirgaceae</taxon>
        <taxon>Roseivirga</taxon>
    </lineage>
</organism>
<dbReference type="GO" id="GO:0051989">
    <property type="term" value="F:coproporphyrinogen dehydrogenase activity"/>
    <property type="evidence" value="ECO:0007669"/>
    <property type="project" value="UniProtKB-EC"/>
</dbReference>
<keyword evidence="8 15" id="KW-0479">Metal-binding</keyword>
<dbReference type="InterPro" id="IPR058240">
    <property type="entry name" value="rSAM_sf"/>
</dbReference>
<dbReference type="InterPro" id="IPR004558">
    <property type="entry name" value="Coprogen_oxidase_HemN"/>
</dbReference>
<evidence type="ECO:0000256" key="8">
    <source>
        <dbReference type="ARBA" id="ARBA00022723"/>
    </source>
</evidence>
<dbReference type="InterPro" id="IPR007197">
    <property type="entry name" value="rSAM"/>
</dbReference>
<evidence type="ECO:0000256" key="6">
    <source>
        <dbReference type="ARBA" id="ARBA00022490"/>
    </source>
</evidence>
<keyword evidence="12 15" id="KW-0627">Porphyrin biosynthesis</keyword>
<comment type="catalytic activity">
    <reaction evidence="14 15">
        <text>coproporphyrinogen III + 2 S-adenosyl-L-methionine = protoporphyrinogen IX + 2 5'-deoxyadenosine + 2 L-methionine + 2 CO2</text>
        <dbReference type="Rhea" id="RHEA:15425"/>
        <dbReference type="ChEBI" id="CHEBI:16526"/>
        <dbReference type="ChEBI" id="CHEBI:17319"/>
        <dbReference type="ChEBI" id="CHEBI:57307"/>
        <dbReference type="ChEBI" id="CHEBI:57309"/>
        <dbReference type="ChEBI" id="CHEBI:57844"/>
        <dbReference type="ChEBI" id="CHEBI:59789"/>
        <dbReference type="EC" id="1.3.98.3"/>
    </reaction>
</comment>
<dbReference type="NCBIfam" id="TIGR00538">
    <property type="entry name" value="hemN"/>
    <property type="match status" value="1"/>
</dbReference>
<keyword evidence="11 15" id="KW-0411">Iron-sulfur</keyword>
<dbReference type="CDD" id="cd01335">
    <property type="entry name" value="Radical_SAM"/>
    <property type="match status" value="1"/>
</dbReference>
<dbReference type="InterPro" id="IPR023404">
    <property type="entry name" value="rSAM_horseshoe"/>
</dbReference>
<dbReference type="Gene3D" id="1.10.10.920">
    <property type="match status" value="1"/>
</dbReference>
<feature type="binding site" evidence="16">
    <location>
        <position position="327"/>
    </location>
    <ligand>
        <name>S-adenosyl-L-methionine</name>
        <dbReference type="ChEBI" id="CHEBI:59789"/>
        <label>1</label>
    </ligand>
</feature>
<evidence type="ECO:0000256" key="4">
    <source>
        <dbReference type="ARBA" id="ARBA00011245"/>
    </source>
</evidence>
<reference evidence="20" key="1">
    <citation type="submission" date="2014-11" db="EMBL/GenBank/DDBJ databases">
        <title>Genome sequencing of Roseivirga sp. D-25.</title>
        <authorList>
            <person name="Selvaratnam C."/>
            <person name="Thevarajoo S."/>
            <person name="Goh K.M."/>
            <person name="Eee R."/>
            <person name="Chan K.-G."/>
            <person name="Chong C.S."/>
        </authorList>
    </citation>
    <scope>NUCLEOTIDE SEQUENCE [LARGE SCALE GENOMIC DNA]</scope>
    <source>
        <strain evidence="20">D-25</strain>
    </source>
</reference>
<comment type="subunit">
    <text evidence="4">Monomer.</text>
</comment>
<comment type="caution">
    <text evidence="19">The sequence shown here is derived from an EMBL/GenBank/DDBJ whole genome shotgun (WGS) entry which is preliminary data.</text>
</comment>
<evidence type="ECO:0000256" key="11">
    <source>
        <dbReference type="ARBA" id="ARBA00023014"/>
    </source>
</evidence>
<evidence type="ECO:0000313" key="20">
    <source>
        <dbReference type="Proteomes" id="UP000036908"/>
    </source>
</evidence>
<keyword evidence="20" id="KW-1185">Reference proteome</keyword>
<evidence type="ECO:0000259" key="18">
    <source>
        <dbReference type="PROSITE" id="PS51918"/>
    </source>
</evidence>
<dbReference type="OrthoDB" id="9808022at2"/>
<comment type="pathway">
    <text evidence="2 15">Porphyrin-containing compound metabolism; protoporphyrin-IX biosynthesis; protoporphyrinogen-IX from coproporphyrinogen-III (AdoMet route): step 1/1.</text>
</comment>
<accession>A0A0L8AKW6</accession>
<feature type="binding site" evidence="16">
    <location>
        <position position="207"/>
    </location>
    <ligand>
        <name>S-adenosyl-L-methionine</name>
        <dbReference type="ChEBI" id="CHEBI:59789"/>
        <label>2</label>
    </ligand>
</feature>
<feature type="binding site" evidence="16">
    <location>
        <begin position="65"/>
        <end position="67"/>
    </location>
    <ligand>
        <name>S-adenosyl-L-methionine</name>
        <dbReference type="ChEBI" id="CHEBI:59789"/>
        <label>2</label>
    </ligand>
</feature>
<evidence type="ECO:0000256" key="10">
    <source>
        <dbReference type="ARBA" id="ARBA00023004"/>
    </source>
</evidence>
<comment type="similarity">
    <text evidence="3 15">Belongs to the anaerobic coproporphyrinogen-III oxidase family.</text>
</comment>
<feature type="binding site" evidence="16">
    <location>
        <position position="241"/>
    </location>
    <ligand>
        <name>S-adenosyl-L-methionine</name>
        <dbReference type="ChEBI" id="CHEBI:59789"/>
        <label>2</label>
    </ligand>
</feature>
<comment type="subcellular location">
    <subcellularLocation>
        <location evidence="1 15">Cytoplasm</location>
    </subcellularLocation>
</comment>
<evidence type="ECO:0000256" key="15">
    <source>
        <dbReference type="PIRNR" id="PIRNR000167"/>
    </source>
</evidence>
<feature type="binding site" evidence="16">
    <location>
        <position position="170"/>
    </location>
    <ligand>
        <name>S-adenosyl-L-methionine</name>
        <dbReference type="ChEBI" id="CHEBI:59789"/>
        <label>2</label>
    </ligand>
</feature>
<protein>
    <recommendedName>
        <fullName evidence="15">Coproporphyrinogen-III oxidase</fullName>
        <ecNumber evidence="15">1.3.98.3</ecNumber>
    </recommendedName>
</protein>
<feature type="binding site" evidence="17">
    <location>
        <position position="66"/>
    </location>
    <ligand>
        <name>[4Fe-4S] cluster</name>
        <dbReference type="ChEBI" id="CHEBI:49883"/>
        <note>4Fe-4S-S-AdoMet</note>
    </ligand>
</feature>
<evidence type="ECO:0000256" key="7">
    <source>
        <dbReference type="ARBA" id="ARBA00022691"/>
    </source>
</evidence>
<dbReference type="GO" id="GO:0006782">
    <property type="term" value="P:protoporphyrinogen IX biosynthetic process"/>
    <property type="evidence" value="ECO:0007669"/>
    <property type="project" value="UniProtKB-UniPathway"/>
</dbReference>
<evidence type="ECO:0000313" key="19">
    <source>
        <dbReference type="EMBL" id="KOF02810.1"/>
    </source>
</evidence>
<dbReference type="PANTHER" id="PTHR13932:SF6">
    <property type="entry name" value="OXYGEN-INDEPENDENT COPROPORPHYRINOGEN III OXIDASE"/>
    <property type="match status" value="1"/>
</dbReference>
<dbReference type="RefSeq" id="WP_053223765.1">
    <property type="nucleotide sequence ID" value="NZ_JSVA01000010.1"/>
</dbReference>
<feature type="domain" description="Radical SAM core" evidence="18">
    <location>
        <begin position="44"/>
        <end position="286"/>
    </location>
</feature>
<dbReference type="SFLD" id="SFLDG01065">
    <property type="entry name" value="anaerobic_coproporphyrinogen-I"/>
    <property type="match status" value="1"/>
</dbReference>
<gene>
    <name evidence="19" type="ORF">OB69_10980</name>
</gene>
<feature type="binding site" evidence="16">
    <location>
        <position position="143"/>
    </location>
    <ligand>
        <name>S-adenosyl-L-methionine</name>
        <dbReference type="ChEBI" id="CHEBI:59789"/>
        <label>1</label>
    </ligand>
</feature>
<feature type="binding site" evidence="17">
    <location>
        <position position="59"/>
    </location>
    <ligand>
        <name>[4Fe-4S] cluster</name>
        <dbReference type="ChEBI" id="CHEBI:49883"/>
        <note>4Fe-4S-S-AdoMet</note>
    </ligand>
</feature>
<evidence type="ECO:0000256" key="16">
    <source>
        <dbReference type="PIRSR" id="PIRSR000167-1"/>
    </source>
</evidence>
<dbReference type="PATRIC" id="fig|1566026.4.peg.482"/>
<keyword evidence="9 15" id="KW-0560">Oxidoreductase</keyword>
<feature type="binding site" evidence="17">
    <location>
        <position position="63"/>
    </location>
    <ligand>
        <name>[4Fe-4S] cluster</name>
        <dbReference type="ChEBI" id="CHEBI:49883"/>
        <note>4Fe-4S-S-AdoMet</note>
    </ligand>
</feature>
<dbReference type="EMBL" id="JSVA01000010">
    <property type="protein sequence ID" value="KOF02810.1"/>
    <property type="molecule type" value="Genomic_DNA"/>
</dbReference>
<dbReference type="GO" id="GO:0046872">
    <property type="term" value="F:metal ion binding"/>
    <property type="evidence" value="ECO:0007669"/>
    <property type="project" value="UniProtKB-KW"/>
</dbReference>
<dbReference type="InterPro" id="IPR006638">
    <property type="entry name" value="Elp3/MiaA/NifB-like_rSAM"/>
</dbReference>
<dbReference type="EC" id="1.3.98.3" evidence="15"/>
<evidence type="ECO:0000256" key="3">
    <source>
        <dbReference type="ARBA" id="ARBA00005493"/>
    </source>
</evidence>
<keyword evidence="10 15" id="KW-0408">Iron</keyword>
<comment type="function">
    <text evidence="13">Involved in the heme biosynthesis. Catalyzes the anaerobic oxidative decarboxylation of propionate groups of rings A and B of coproporphyrinogen III to yield the vinyl groups in protoporphyrinogen IX.</text>
</comment>
<proteinExistence type="inferred from homology"/>
<dbReference type="Pfam" id="PF04055">
    <property type="entry name" value="Radical_SAM"/>
    <property type="match status" value="1"/>
</dbReference>
<dbReference type="SFLD" id="SFLDS00029">
    <property type="entry name" value="Radical_SAM"/>
    <property type="match status" value="1"/>
</dbReference>
<dbReference type="UniPathway" id="UPA00251">
    <property type="reaction ID" value="UER00323"/>
</dbReference>
<dbReference type="SFLD" id="SFLDG01082">
    <property type="entry name" value="B12-binding_domain_containing"/>
    <property type="match status" value="1"/>
</dbReference>
<name>A0A0L8AKW6_9BACT</name>
<sequence>MIDLVKKYDVPVPRYTSYPTVPAWDVNAFQLEEYKGRLKATFQQTKQEGISLYLHLPYCESLCTYCGCNTRITINHKVELPYIESLLKEWKLYLDLFGEKPLVREIHLGGGTPTFFSPENLRYLMESILDTVDVHPDYQFSFEGHPNNTTYEHLVALYEVGFTRVSYGVQDVDFKVQKAINRLQPLENIEKVTKAAREIGYTSVNFDLIYGLPFQTIYGIKQTMDVVKTFMPDRIAFYSYAHVPWVKPGQRAYSEENIPQGEEKHKLNMLGQALLLDMGYQAIGMDHFALTEDPLCQARSKGRLNRNFMGYTESRTNFMIGLGVSSISDIGVAYAQNVKSVEGYRAKVEAGEFPMFKGHLMTVPEMEAKQLILDIACSARIQMRNVLELNSEKYTAFNQMADEGLIERFCLNYQVTKKGMMFLRNICALFDDYYEPQSGNKLFSQAV</sequence>
<feature type="binding site" evidence="16">
    <location>
        <begin position="111"/>
        <end position="112"/>
    </location>
    <ligand>
        <name>S-adenosyl-L-methionine</name>
        <dbReference type="ChEBI" id="CHEBI:59789"/>
        <label>2</label>
    </ligand>
</feature>
<dbReference type="GO" id="GO:0005737">
    <property type="term" value="C:cytoplasm"/>
    <property type="evidence" value="ECO:0007669"/>
    <property type="project" value="UniProtKB-SubCell"/>
</dbReference>
<evidence type="ECO:0000256" key="17">
    <source>
        <dbReference type="PIRSR" id="PIRSR000167-2"/>
    </source>
</evidence>
<dbReference type="GO" id="GO:0004109">
    <property type="term" value="F:coproporphyrinogen oxidase activity"/>
    <property type="evidence" value="ECO:0007669"/>
    <property type="project" value="InterPro"/>
</dbReference>
<feature type="binding site" evidence="16">
    <location>
        <position position="182"/>
    </location>
    <ligand>
        <name>S-adenosyl-L-methionine</name>
        <dbReference type="ChEBI" id="CHEBI:59789"/>
        <label>2</label>
    </ligand>
</feature>
<keyword evidence="6 15" id="KW-0963">Cytoplasm</keyword>
<dbReference type="PANTHER" id="PTHR13932">
    <property type="entry name" value="COPROPORPHYRINIGEN III OXIDASE"/>
    <property type="match status" value="1"/>
</dbReference>
<feature type="binding site" evidence="16">
    <location>
        <position position="53"/>
    </location>
    <ligand>
        <name>S-adenosyl-L-methionine</name>
        <dbReference type="ChEBI" id="CHEBI:59789"/>
        <label>1</label>
    </ligand>
</feature>
<dbReference type="PIRSF" id="PIRSF000167">
    <property type="entry name" value="HemN"/>
    <property type="match status" value="1"/>
</dbReference>
<evidence type="ECO:0000256" key="5">
    <source>
        <dbReference type="ARBA" id="ARBA00022485"/>
    </source>
</evidence>
<feature type="binding site" evidence="16">
    <location>
        <position position="110"/>
    </location>
    <ligand>
        <name>S-adenosyl-L-methionine</name>
        <dbReference type="ChEBI" id="CHEBI:59789"/>
        <label>1</label>
    </ligand>
</feature>
<dbReference type="GO" id="GO:0051539">
    <property type="term" value="F:4 iron, 4 sulfur cluster binding"/>
    <property type="evidence" value="ECO:0007669"/>
    <property type="project" value="UniProtKB-KW"/>
</dbReference>
<keyword evidence="7 15" id="KW-0949">S-adenosyl-L-methionine</keyword>
<evidence type="ECO:0000256" key="1">
    <source>
        <dbReference type="ARBA" id="ARBA00004496"/>
    </source>
</evidence>
<dbReference type="Gene3D" id="3.80.30.20">
    <property type="entry name" value="tm_1862 like domain"/>
    <property type="match status" value="1"/>
</dbReference>
<evidence type="ECO:0000256" key="14">
    <source>
        <dbReference type="ARBA" id="ARBA00048321"/>
    </source>
</evidence>
<dbReference type="AlphaFoldDB" id="A0A0L8AKW6"/>
<dbReference type="SMART" id="SM00729">
    <property type="entry name" value="Elp3"/>
    <property type="match status" value="1"/>
</dbReference>
<dbReference type="SUPFAM" id="SSF102114">
    <property type="entry name" value="Radical SAM enzymes"/>
    <property type="match status" value="1"/>
</dbReference>